<dbReference type="EMBL" id="UYRR01032843">
    <property type="protein sequence ID" value="VDK56960.1"/>
    <property type="molecule type" value="Genomic_DNA"/>
</dbReference>
<feature type="region of interest" description="Disordered" evidence="1">
    <location>
        <begin position="97"/>
        <end position="118"/>
    </location>
</feature>
<proteinExistence type="predicted"/>
<protein>
    <submittedName>
        <fullName evidence="4">RYDR_ITPR domain-containing protein</fullName>
    </submittedName>
</protein>
<feature type="compositionally biased region" description="Polar residues" evidence="1">
    <location>
        <begin position="97"/>
        <end position="115"/>
    </location>
</feature>
<gene>
    <name evidence="2" type="ORF">ASIM_LOCUS16141</name>
</gene>
<organism evidence="4">
    <name type="scientific">Anisakis simplex</name>
    <name type="common">Herring worm</name>
    <dbReference type="NCBI Taxonomy" id="6269"/>
    <lineage>
        <taxon>Eukaryota</taxon>
        <taxon>Metazoa</taxon>
        <taxon>Ecdysozoa</taxon>
        <taxon>Nematoda</taxon>
        <taxon>Chromadorea</taxon>
        <taxon>Rhabditida</taxon>
        <taxon>Spirurina</taxon>
        <taxon>Ascaridomorpha</taxon>
        <taxon>Ascaridoidea</taxon>
        <taxon>Anisakidae</taxon>
        <taxon>Anisakis</taxon>
        <taxon>Anisakis simplex complex</taxon>
    </lineage>
</organism>
<dbReference type="Proteomes" id="UP000267096">
    <property type="component" value="Unassembled WGS sequence"/>
</dbReference>
<feature type="region of interest" description="Disordered" evidence="1">
    <location>
        <begin position="44"/>
        <end position="73"/>
    </location>
</feature>
<keyword evidence="3" id="KW-1185">Reference proteome</keyword>
<name>A0A0M3K6Z3_ANISI</name>
<dbReference type="WBParaSite" id="ASIM_0001673401-mRNA-1">
    <property type="protein sequence ID" value="ASIM_0001673401-mRNA-1"/>
    <property type="gene ID" value="ASIM_0001673401"/>
</dbReference>
<evidence type="ECO:0000256" key="1">
    <source>
        <dbReference type="SAM" id="MobiDB-lite"/>
    </source>
</evidence>
<reference evidence="4" key="1">
    <citation type="submission" date="2017-02" db="UniProtKB">
        <authorList>
            <consortium name="WormBaseParasite"/>
        </authorList>
    </citation>
    <scope>IDENTIFICATION</scope>
</reference>
<evidence type="ECO:0000313" key="3">
    <source>
        <dbReference type="Proteomes" id="UP000267096"/>
    </source>
</evidence>
<reference evidence="2 3" key="2">
    <citation type="submission" date="2018-11" db="EMBL/GenBank/DDBJ databases">
        <authorList>
            <consortium name="Pathogen Informatics"/>
        </authorList>
    </citation>
    <scope>NUCLEOTIDE SEQUENCE [LARGE SCALE GENOMIC DNA]</scope>
</reference>
<dbReference type="AlphaFoldDB" id="A0A0M3K6Z3"/>
<evidence type="ECO:0000313" key="2">
    <source>
        <dbReference type="EMBL" id="VDK56960.1"/>
    </source>
</evidence>
<evidence type="ECO:0000313" key="4">
    <source>
        <dbReference type="WBParaSite" id="ASIM_0001673401-mRNA-1"/>
    </source>
</evidence>
<sequence length="170" mass="18894">MLQIESESTTAAIKSDDRFVSDSVSIFTNDDNVMGGFGRGNAVRGRRGVQGPDGWDTVPIADDESSQEWHSGKQIVDDEDRLSTASSTAYLEDMATTSRSGFNAPTGLQPSNGYSSAPMLRMDSERHEEELLTHSLRLLGQLFKNSEIRDTIKDALPDDYRLLYRYYGES</sequence>
<accession>A0A0M3K6Z3</accession>